<dbReference type="Pfam" id="PF18962">
    <property type="entry name" value="Por_Secre_tail"/>
    <property type="match status" value="1"/>
</dbReference>
<dbReference type="SUPFAM" id="SSF50494">
    <property type="entry name" value="Trypsin-like serine proteases"/>
    <property type="match status" value="1"/>
</dbReference>
<evidence type="ECO:0000313" key="4">
    <source>
        <dbReference type="EMBL" id="QNJ96959.1"/>
    </source>
</evidence>
<accession>A0A7G8PRJ3</accession>
<evidence type="ECO:0000256" key="1">
    <source>
        <dbReference type="ARBA" id="ARBA00022729"/>
    </source>
</evidence>
<dbReference type="NCBIfam" id="TIGR04183">
    <property type="entry name" value="Por_Secre_tail"/>
    <property type="match status" value="1"/>
</dbReference>
<keyword evidence="5" id="KW-1185">Reference proteome</keyword>
<dbReference type="KEGG" id="alti:ALE3EI_0372"/>
<dbReference type="AlphaFoldDB" id="A0A7G8PRJ3"/>
<organism evidence="4 5">
    <name type="scientific">Constantimarinum furrinae</name>
    <dbReference type="NCBI Taxonomy" id="2562285"/>
    <lineage>
        <taxon>Bacteria</taxon>
        <taxon>Pseudomonadati</taxon>
        <taxon>Bacteroidota</taxon>
        <taxon>Flavobacteriia</taxon>
        <taxon>Flavobacteriales</taxon>
        <taxon>Flavobacteriaceae</taxon>
        <taxon>Altibacter/Constantimarinum group</taxon>
        <taxon>Constantimarinum</taxon>
    </lineage>
</organism>
<reference evidence="4 5" key="1">
    <citation type="submission" date="2020-04" db="EMBL/GenBank/DDBJ databases">
        <title>Genome sequence of Altibacter aquimarinus strain ALE3EI.</title>
        <authorList>
            <person name="Oh H.-M."/>
            <person name="Jang D."/>
        </authorList>
    </citation>
    <scope>NUCLEOTIDE SEQUENCE [LARGE SCALE GENOMIC DNA]</scope>
    <source>
        <strain evidence="4 5">ALE3EI</strain>
    </source>
</reference>
<feature type="domain" description="Secretion system C-terminal sorting" evidence="3">
    <location>
        <begin position="478"/>
        <end position="550"/>
    </location>
</feature>
<dbReference type="Gene3D" id="2.40.10.10">
    <property type="entry name" value="Trypsin-like serine proteases"/>
    <property type="match status" value="2"/>
</dbReference>
<evidence type="ECO:0000259" key="3">
    <source>
        <dbReference type="Pfam" id="PF18962"/>
    </source>
</evidence>
<evidence type="ECO:0000256" key="2">
    <source>
        <dbReference type="SAM" id="SignalP"/>
    </source>
</evidence>
<evidence type="ECO:0000313" key="5">
    <source>
        <dbReference type="Proteomes" id="UP000515514"/>
    </source>
</evidence>
<dbReference type="Proteomes" id="UP000515514">
    <property type="component" value="Chromosome"/>
</dbReference>
<name>A0A7G8PRJ3_9FLAO</name>
<dbReference type="PANTHER" id="PTHR36234">
    <property type="entry name" value="LYSYL ENDOPEPTIDASE"/>
    <property type="match status" value="1"/>
</dbReference>
<dbReference type="InterPro" id="IPR009003">
    <property type="entry name" value="Peptidase_S1_PA"/>
</dbReference>
<dbReference type="InterPro" id="IPR026444">
    <property type="entry name" value="Secre_tail"/>
</dbReference>
<gene>
    <name evidence="4" type="ORF">ALE3EI_0372</name>
</gene>
<keyword evidence="1 2" id="KW-0732">Signal</keyword>
<dbReference type="EMBL" id="CP052909">
    <property type="protein sequence ID" value="QNJ96959.1"/>
    <property type="molecule type" value="Genomic_DNA"/>
</dbReference>
<proteinExistence type="predicted"/>
<feature type="signal peptide" evidence="2">
    <location>
        <begin position="1"/>
        <end position="21"/>
    </location>
</feature>
<dbReference type="InterPro" id="IPR043504">
    <property type="entry name" value="Peptidase_S1_PA_chymotrypsin"/>
</dbReference>
<feature type="chain" id="PRO_5028960970" evidence="2">
    <location>
        <begin position="22"/>
        <end position="551"/>
    </location>
</feature>
<protein>
    <submittedName>
        <fullName evidence="4">Lysyl endopeptidase</fullName>
    </submittedName>
</protein>
<dbReference type="RefSeq" id="WP_186990275.1">
    <property type="nucleotide sequence ID" value="NZ_CP052909.1"/>
</dbReference>
<dbReference type="PANTHER" id="PTHR36234:SF5">
    <property type="entry name" value="LYSYL ENDOPEPTIDASE"/>
    <property type="match status" value="1"/>
</dbReference>
<sequence length="551" mass="61099">MRKTLLLVFLCLLGFSSFSQEIDEAIPVSWSLGIQNRISPIELPPLNLDQIYLEDLVNDRDKSKPWRYGITRELDLDLKNDGTLTVLENGDKLWLIAIRSPEALNLSVNFDDFFIPEGARVQLFSLDGNEFSRVYNDSDNRPSNIFGSWFIAGETIWIEYYQPRSVTDQASLEISGIIHGYRNGNENRSAGANRGINESGACNYDVNCPIGADFDDRKNEVKKSVVLLTLGNGYLCSAVLVNNTLRDKTPYLLTGNHCLENSDPALWSIRFNWMSPNPVCGTEEESIDIQTNFTMSGAELKASNSLSDFVLVELFNEIPTTWDVAFAGWDNRDLLPEFEVGIHHPTGDIMKICRDDSGAVKDIASGTEVWLIKGASAGNGNGWEIGTTESGSSGSPLFNENGRVIGQLYGGESFCEGTANNGEFDVYGRFGISWNSGNTSSTRLSDWLDPNGSGQPYIDTMLNILNIPDNELTGSLDIFPNPATTEITIMNSRYPNLEYQFYTVSGQMLSKGSLSNTMNTISVDSYTKGVYFLRLIDNDSNSEITKKIIIN</sequence>